<feature type="transmembrane region" description="Helical" evidence="1">
    <location>
        <begin position="12"/>
        <end position="33"/>
    </location>
</feature>
<evidence type="ECO:0000313" key="3">
    <source>
        <dbReference type="Proteomes" id="UP001107558"/>
    </source>
</evidence>
<gene>
    <name evidence="2" type="ORF">PVAND_001744</name>
</gene>
<proteinExistence type="predicted"/>
<sequence>MTSYMTDAYQIILIELVIFMALISVSMIVYKFLIKYCCDDYNGEVNYGFSQTRLNATNFLFAFDDPPHILVVRDRNATESPPPSYNELVINCNNLLPSYEESLKLKSTQNDS</sequence>
<keyword evidence="1" id="KW-0812">Transmembrane</keyword>
<protein>
    <submittedName>
        <fullName evidence="2">Uncharacterized protein</fullName>
    </submittedName>
</protein>
<dbReference type="EMBL" id="JADBJN010000003">
    <property type="protein sequence ID" value="KAG5671551.1"/>
    <property type="molecule type" value="Genomic_DNA"/>
</dbReference>
<dbReference type="AlphaFoldDB" id="A0A9J6BPA5"/>
<dbReference type="Proteomes" id="UP001107558">
    <property type="component" value="Chromosome 3"/>
</dbReference>
<evidence type="ECO:0000256" key="1">
    <source>
        <dbReference type="SAM" id="Phobius"/>
    </source>
</evidence>
<keyword evidence="3" id="KW-1185">Reference proteome</keyword>
<organism evidence="2 3">
    <name type="scientific">Polypedilum vanderplanki</name>
    <name type="common">Sleeping chironomid midge</name>
    <dbReference type="NCBI Taxonomy" id="319348"/>
    <lineage>
        <taxon>Eukaryota</taxon>
        <taxon>Metazoa</taxon>
        <taxon>Ecdysozoa</taxon>
        <taxon>Arthropoda</taxon>
        <taxon>Hexapoda</taxon>
        <taxon>Insecta</taxon>
        <taxon>Pterygota</taxon>
        <taxon>Neoptera</taxon>
        <taxon>Endopterygota</taxon>
        <taxon>Diptera</taxon>
        <taxon>Nematocera</taxon>
        <taxon>Chironomoidea</taxon>
        <taxon>Chironomidae</taxon>
        <taxon>Chironominae</taxon>
        <taxon>Polypedilum</taxon>
        <taxon>Polypedilum</taxon>
    </lineage>
</organism>
<keyword evidence="1" id="KW-0472">Membrane</keyword>
<name>A0A9J6BPA5_POLVA</name>
<reference evidence="2" key="1">
    <citation type="submission" date="2021-03" db="EMBL/GenBank/DDBJ databases">
        <title>Chromosome level genome of the anhydrobiotic midge Polypedilum vanderplanki.</title>
        <authorList>
            <person name="Yoshida Y."/>
            <person name="Kikawada T."/>
            <person name="Gusev O."/>
        </authorList>
    </citation>
    <scope>NUCLEOTIDE SEQUENCE</scope>
    <source>
        <strain evidence="2">NIAS01</strain>
        <tissue evidence="2">Whole body or cell culture</tissue>
    </source>
</reference>
<keyword evidence="1" id="KW-1133">Transmembrane helix</keyword>
<evidence type="ECO:0000313" key="2">
    <source>
        <dbReference type="EMBL" id="KAG5671551.1"/>
    </source>
</evidence>
<comment type="caution">
    <text evidence="2">The sequence shown here is derived from an EMBL/GenBank/DDBJ whole genome shotgun (WGS) entry which is preliminary data.</text>
</comment>
<accession>A0A9J6BPA5</accession>